<dbReference type="AlphaFoldDB" id="A0A9P4J1X6"/>
<feature type="compositionally biased region" description="Polar residues" evidence="6">
    <location>
        <begin position="166"/>
        <end position="182"/>
    </location>
</feature>
<accession>A0A9P4J1X6</accession>
<comment type="cofactor">
    <cofactor evidence="1">
        <name>Zn(2+)</name>
        <dbReference type="ChEBI" id="CHEBI:29105"/>
    </cofactor>
</comment>
<evidence type="ECO:0000313" key="9">
    <source>
        <dbReference type="Proteomes" id="UP000799439"/>
    </source>
</evidence>
<evidence type="ECO:0000256" key="5">
    <source>
        <dbReference type="ARBA" id="ARBA00022833"/>
    </source>
</evidence>
<keyword evidence="5" id="KW-0862">Zinc</keyword>
<dbReference type="InterPro" id="IPR051013">
    <property type="entry name" value="MBL_superfamily_lactonases"/>
</dbReference>
<evidence type="ECO:0000256" key="1">
    <source>
        <dbReference type="ARBA" id="ARBA00001947"/>
    </source>
</evidence>
<name>A0A9P4J1X6_9PEZI</name>
<dbReference type="Pfam" id="PF00753">
    <property type="entry name" value="Lactamase_B"/>
    <property type="match status" value="1"/>
</dbReference>
<sequence>MQRRSRHPGWKGTLKSTEHACFVNKRKELPSYCILVEHPHRDVILWETGCGKAYPEILGPATLDVFARIKSSPEHELDAAIIATRRKVEDVKIIILGHLHLDHAGVLDIFMNKPDVEVWVHNRELKAVFCGGKAFPKVGLLEIMLPGPEALESSNTYNEPHKDESSSATTKNASWSYNQNPRFSLEPPQEGSGQR</sequence>
<evidence type="ECO:0000313" key="8">
    <source>
        <dbReference type="EMBL" id="KAF2150919.1"/>
    </source>
</evidence>
<dbReference type="PANTHER" id="PTHR42978">
    <property type="entry name" value="QUORUM-QUENCHING LACTONASE YTNP-RELATED-RELATED"/>
    <property type="match status" value="1"/>
</dbReference>
<dbReference type="Proteomes" id="UP000799439">
    <property type="component" value="Unassembled WGS sequence"/>
</dbReference>
<dbReference type="InterPro" id="IPR036866">
    <property type="entry name" value="RibonucZ/Hydroxyglut_hydro"/>
</dbReference>
<proteinExistence type="inferred from homology"/>
<organism evidence="8 9">
    <name type="scientific">Myriangium duriaei CBS 260.36</name>
    <dbReference type="NCBI Taxonomy" id="1168546"/>
    <lineage>
        <taxon>Eukaryota</taxon>
        <taxon>Fungi</taxon>
        <taxon>Dikarya</taxon>
        <taxon>Ascomycota</taxon>
        <taxon>Pezizomycotina</taxon>
        <taxon>Dothideomycetes</taxon>
        <taxon>Dothideomycetidae</taxon>
        <taxon>Myriangiales</taxon>
        <taxon>Myriangiaceae</taxon>
        <taxon>Myriangium</taxon>
    </lineage>
</organism>
<reference evidence="8" key="1">
    <citation type="journal article" date="2020" name="Stud. Mycol.">
        <title>101 Dothideomycetes genomes: a test case for predicting lifestyles and emergence of pathogens.</title>
        <authorList>
            <person name="Haridas S."/>
            <person name="Albert R."/>
            <person name="Binder M."/>
            <person name="Bloem J."/>
            <person name="Labutti K."/>
            <person name="Salamov A."/>
            <person name="Andreopoulos B."/>
            <person name="Baker S."/>
            <person name="Barry K."/>
            <person name="Bills G."/>
            <person name="Bluhm B."/>
            <person name="Cannon C."/>
            <person name="Castanera R."/>
            <person name="Culley D."/>
            <person name="Daum C."/>
            <person name="Ezra D."/>
            <person name="Gonzalez J."/>
            <person name="Henrissat B."/>
            <person name="Kuo A."/>
            <person name="Liang C."/>
            <person name="Lipzen A."/>
            <person name="Lutzoni F."/>
            <person name="Magnuson J."/>
            <person name="Mondo S."/>
            <person name="Nolan M."/>
            <person name="Ohm R."/>
            <person name="Pangilinan J."/>
            <person name="Park H.-J."/>
            <person name="Ramirez L."/>
            <person name="Alfaro M."/>
            <person name="Sun H."/>
            <person name="Tritt A."/>
            <person name="Yoshinaga Y."/>
            <person name="Zwiers L.-H."/>
            <person name="Turgeon B."/>
            <person name="Goodwin S."/>
            <person name="Spatafora J."/>
            <person name="Crous P."/>
            <person name="Grigoriev I."/>
        </authorList>
    </citation>
    <scope>NUCLEOTIDE SEQUENCE</scope>
    <source>
        <strain evidence="8">CBS 260.36</strain>
    </source>
</reference>
<feature type="domain" description="Metallo-beta-lactamase" evidence="7">
    <location>
        <begin position="28"/>
        <end position="127"/>
    </location>
</feature>
<dbReference type="Gene3D" id="3.60.15.10">
    <property type="entry name" value="Ribonuclease Z/Hydroxyacylglutathione hydrolase-like"/>
    <property type="match status" value="1"/>
</dbReference>
<evidence type="ECO:0000256" key="4">
    <source>
        <dbReference type="ARBA" id="ARBA00022801"/>
    </source>
</evidence>
<dbReference type="OrthoDB" id="10250730at2759"/>
<feature type="region of interest" description="Disordered" evidence="6">
    <location>
        <begin position="151"/>
        <end position="195"/>
    </location>
</feature>
<dbReference type="PANTHER" id="PTHR42978:SF2">
    <property type="entry name" value="102 KBASES UNSTABLE REGION: FROM 1 TO 119443"/>
    <property type="match status" value="1"/>
</dbReference>
<evidence type="ECO:0000256" key="6">
    <source>
        <dbReference type="SAM" id="MobiDB-lite"/>
    </source>
</evidence>
<evidence type="ECO:0000259" key="7">
    <source>
        <dbReference type="Pfam" id="PF00753"/>
    </source>
</evidence>
<dbReference type="GO" id="GO:0046872">
    <property type="term" value="F:metal ion binding"/>
    <property type="evidence" value="ECO:0007669"/>
    <property type="project" value="UniProtKB-KW"/>
</dbReference>
<comment type="caution">
    <text evidence="8">The sequence shown here is derived from an EMBL/GenBank/DDBJ whole genome shotgun (WGS) entry which is preliminary data.</text>
</comment>
<comment type="similarity">
    <text evidence="2">Belongs to the metallo-beta-lactamase superfamily.</text>
</comment>
<dbReference type="SUPFAM" id="SSF56281">
    <property type="entry name" value="Metallo-hydrolase/oxidoreductase"/>
    <property type="match status" value="1"/>
</dbReference>
<keyword evidence="3" id="KW-0479">Metal-binding</keyword>
<protein>
    <recommendedName>
        <fullName evidence="7">Metallo-beta-lactamase domain-containing protein</fullName>
    </recommendedName>
</protein>
<evidence type="ECO:0000256" key="3">
    <source>
        <dbReference type="ARBA" id="ARBA00022723"/>
    </source>
</evidence>
<evidence type="ECO:0000256" key="2">
    <source>
        <dbReference type="ARBA" id="ARBA00007749"/>
    </source>
</evidence>
<dbReference type="GO" id="GO:0016787">
    <property type="term" value="F:hydrolase activity"/>
    <property type="evidence" value="ECO:0007669"/>
    <property type="project" value="UniProtKB-KW"/>
</dbReference>
<dbReference type="EMBL" id="ML996088">
    <property type="protein sequence ID" value="KAF2150919.1"/>
    <property type="molecule type" value="Genomic_DNA"/>
</dbReference>
<keyword evidence="4" id="KW-0378">Hydrolase</keyword>
<gene>
    <name evidence="8" type="ORF">K461DRAFT_295023</name>
</gene>
<keyword evidence="9" id="KW-1185">Reference proteome</keyword>
<dbReference type="InterPro" id="IPR001279">
    <property type="entry name" value="Metallo-B-lactamas"/>
</dbReference>